<feature type="region of interest" description="Disordered" evidence="2">
    <location>
        <begin position="921"/>
        <end position="962"/>
    </location>
</feature>
<feature type="domain" description="PH" evidence="3">
    <location>
        <begin position="1295"/>
        <end position="1406"/>
    </location>
</feature>
<feature type="region of interest" description="Disordered" evidence="2">
    <location>
        <begin position="1051"/>
        <end position="1158"/>
    </location>
</feature>
<feature type="region of interest" description="Disordered" evidence="2">
    <location>
        <begin position="1181"/>
        <end position="1288"/>
    </location>
</feature>
<feature type="compositionally biased region" description="Low complexity" evidence="2">
    <location>
        <begin position="14"/>
        <end position="26"/>
    </location>
</feature>
<dbReference type="CDD" id="cd13365">
    <property type="entry name" value="PH_PLC_plant-like"/>
    <property type="match status" value="1"/>
</dbReference>
<accession>A0A2R6S3U3</accession>
<feature type="coiled-coil region" evidence="1">
    <location>
        <begin position="51"/>
        <end position="105"/>
    </location>
</feature>
<evidence type="ECO:0000313" key="5">
    <source>
        <dbReference type="Proteomes" id="UP000186601"/>
    </source>
</evidence>
<dbReference type="GO" id="GO:0005739">
    <property type="term" value="C:mitochondrion"/>
    <property type="evidence" value="ECO:0007669"/>
    <property type="project" value="TreeGrafter"/>
</dbReference>
<gene>
    <name evidence="4" type="ORF">PHLCEN_2v1164</name>
</gene>
<dbReference type="GO" id="GO:0032065">
    <property type="term" value="P:maintenance of protein location in cell cortex"/>
    <property type="evidence" value="ECO:0007669"/>
    <property type="project" value="InterPro"/>
</dbReference>
<organism evidence="4 5">
    <name type="scientific">Hermanssonia centrifuga</name>
    <dbReference type="NCBI Taxonomy" id="98765"/>
    <lineage>
        <taxon>Eukaryota</taxon>
        <taxon>Fungi</taxon>
        <taxon>Dikarya</taxon>
        <taxon>Basidiomycota</taxon>
        <taxon>Agaricomycotina</taxon>
        <taxon>Agaricomycetes</taxon>
        <taxon>Polyporales</taxon>
        <taxon>Meruliaceae</taxon>
        <taxon>Hermanssonia</taxon>
    </lineage>
</organism>
<dbReference type="PROSITE" id="PS50003">
    <property type="entry name" value="PH_DOMAIN"/>
    <property type="match status" value="1"/>
</dbReference>
<evidence type="ECO:0000259" key="3">
    <source>
        <dbReference type="PROSITE" id="PS50003"/>
    </source>
</evidence>
<feature type="compositionally biased region" description="Basic and acidic residues" evidence="2">
    <location>
        <begin position="1253"/>
        <end position="1263"/>
    </location>
</feature>
<feature type="compositionally biased region" description="Polar residues" evidence="2">
    <location>
        <begin position="1446"/>
        <end position="1483"/>
    </location>
</feature>
<dbReference type="EMBL" id="MLYV02000089">
    <property type="protein sequence ID" value="PSS36948.1"/>
    <property type="molecule type" value="Genomic_DNA"/>
</dbReference>
<feature type="compositionally biased region" description="Basic residues" evidence="2">
    <location>
        <begin position="1560"/>
        <end position="1569"/>
    </location>
</feature>
<sequence length="1634" mass="179282">MATSLDGGDSPVLSPMSISSTHGSSSGDMRFHLQTLLDSKEKQLQQAGTLGQQLLAQRMELEERVGQLQEMDFDVGDGDEVREKYRELADIIKAWDAENEQLSNAFGLKLLNGTHSSPPVDIPRGEIERTVERSKASTSGTTAAQSSRRAKNAAHRADDVEFAFEIGSGLLTEVRRLQSLLAERDKAIQDMKEEKDDLEKTVESLRTALREQEQSSDKFKEENWNLEVTLQDLRTQLSDSQATVQRFEGEQKRLAKLLTTTRETADHHKGEAERQKNAFEELKHKHETAVAQFRREKASLQREKSDLQQEYDAERAKNAKISLRQHRFGSPLTPNGTTAPDLATPAHEEDDIFGATGGASTANRKKFDTSGLLPLDDFDFADESPDPSPSRPFLAPNHPSNELEVAQQRYAHLQRQLNTQSRALQREKEQKLEWKRKYDLLTSAQADDDEEEEEETIQQSSLEDSKPKARLTPFRSSKGRARGRGRGGLTLLQRLAAHSPDYADEDDLPDVPNETGLPPVLRGSSPYHSDQEEDRADSIQSPLSRAALKRTSTDGMDPEFANVLRQSTSPRSLSRSASSLRRSVFSKSPRGKVLSRRPRGGAAYQEARPPSFAGEPEALANELSQLGFGDMEDTLELPEPVKTAEMGCQTDFEEPVLPAVIVTEPSNPVIPFTSEIGIQVDPTPVLLPAKSDMSLQTDVEVVLVRLEAGVQHEDQTPVPLLVTSHASSQTEWEPPVHSEAGVQHEDLTPSSSFVSAGMMTESELVLPPTTHAIPLGTFAQAEVQTSVVLSVDMDVQTIPEVVPSKADIDIQTLSTPSPMSIEEAIQTSSFAFSDVEVQVAGPSREASLADSSIGDSSGEATVMLHYTSVATEYIEDGGIRTETASIIETDTDDYMDARQSMSLVTPTESFDDYHSIMTVTDNDFSESDDDGQSVKTSRVSSRQETPSSPIALPDPPTVPTYESKGVSAEFEAETISADQTTDDPKPDFKEMSIQTDDWTPDLLSHITPSSPVPPASPSVFRVGPSSQQFQFISPPPSTGPTLASLPTVAPPSPNAIARDSFIPRPRTSQSDRRQSIESTLSSAVDEIMLRSRTPSNVPSVVDKSRPPMMALPPPPRQPPPPNSMLPPPFIPDRRQPTVSSTSQDVPPPRPSSPPPVELIQRATTPTFGAVLSVPGANRTFGLRHHSSNVPTSVRQPPSTSSFRSAGVASRPPQSSPSALSFSIQERERREMSTTSLTSAGHSIGSQRSSVSSEHYDQPPRRLPDPPVTPDRSAGFSARQAAGGSTDPTVIHAITQTMIGEFLYKYTRRTIGKGHGEKRHKRFFWVHPYTRTLYWSSADPGSASVSESSAKSAYVEAVRSVLDPNPMPPGIHQYSVIVSTPQREMKFTAPTKERHDIWLNALQYLLTRPSSVPVTSPANGTNTLHSPVSMDAELPEAEHQQRPDNFASPQSQRSVRTSRTGMSADSWNSTPRGQRSHSQLSQRGSMGKRSGTPAAEYLRWGGPDGPNSPTRSFEHIPGQEEGDLDFELHDDSMSDEGFEGLENVRACCDGRHTVGRSGKIEHHHHHHHHQTASQPEPSQTRDNHLDPNPHDIPRPVSPAWSFRSRAGSAHSHEGAGFFSRFGSRRSAKPISADRR</sequence>
<evidence type="ECO:0000256" key="1">
    <source>
        <dbReference type="SAM" id="Coils"/>
    </source>
</evidence>
<feature type="compositionally biased region" description="Polar residues" evidence="2">
    <location>
        <begin position="1232"/>
        <end position="1252"/>
    </location>
</feature>
<comment type="caution">
    <text evidence="4">The sequence shown here is derived from an EMBL/GenBank/DDBJ whole genome shotgun (WGS) entry which is preliminary data.</text>
</comment>
<feature type="region of interest" description="Disordered" evidence="2">
    <location>
        <begin position="294"/>
        <end position="403"/>
    </location>
</feature>
<feature type="compositionally biased region" description="Basic and acidic residues" evidence="2">
    <location>
        <begin position="1578"/>
        <end position="1592"/>
    </location>
</feature>
<dbReference type="GO" id="GO:0005543">
    <property type="term" value="F:phospholipid binding"/>
    <property type="evidence" value="ECO:0007669"/>
    <property type="project" value="InterPro"/>
</dbReference>
<feature type="region of interest" description="Disordered" evidence="2">
    <location>
        <begin position="1"/>
        <end position="29"/>
    </location>
</feature>
<keyword evidence="5" id="KW-1185">Reference proteome</keyword>
<dbReference type="InterPro" id="IPR024774">
    <property type="entry name" value="PH_dom-Mcp5-type"/>
</dbReference>
<dbReference type="Gene3D" id="1.10.287.1490">
    <property type="match status" value="1"/>
</dbReference>
<proteinExistence type="predicted"/>
<feature type="compositionally biased region" description="Basic and acidic residues" evidence="2">
    <location>
        <begin position="294"/>
        <end position="317"/>
    </location>
</feature>
<dbReference type="InterPro" id="IPR001849">
    <property type="entry name" value="PH_domain"/>
</dbReference>
<keyword evidence="1" id="KW-0175">Coiled coil</keyword>
<evidence type="ECO:0000313" key="4">
    <source>
        <dbReference type="EMBL" id="PSS36948.1"/>
    </source>
</evidence>
<feature type="compositionally biased region" description="Basic residues" evidence="2">
    <location>
        <begin position="589"/>
        <end position="599"/>
    </location>
</feature>
<feature type="compositionally biased region" description="Acidic residues" evidence="2">
    <location>
        <begin position="376"/>
        <end position="385"/>
    </location>
</feature>
<feature type="compositionally biased region" description="Acidic residues" evidence="2">
    <location>
        <begin position="446"/>
        <end position="456"/>
    </location>
</feature>
<dbReference type="SMART" id="SM00233">
    <property type="entry name" value="PH"/>
    <property type="match status" value="1"/>
</dbReference>
<protein>
    <recommendedName>
        <fullName evidence="3">PH domain-containing protein</fullName>
    </recommendedName>
</protein>
<dbReference type="STRING" id="98765.A0A2R6S3U3"/>
<dbReference type="Pfam" id="PF12814">
    <property type="entry name" value="Mcp5_PH"/>
    <property type="match status" value="1"/>
</dbReference>
<dbReference type="GO" id="GO:0015631">
    <property type="term" value="F:tubulin binding"/>
    <property type="evidence" value="ECO:0007669"/>
    <property type="project" value="TreeGrafter"/>
</dbReference>
<feature type="region of interest" description="Disordered" evidence="2">
    <location>
        <begin position="1558"/>
        <end position="1634"/>
    </location>
</feature>
<feature type="compositionally biased region" description="Polar residues" evidence="2">
    <location>
        <begin position="1187"/>
        <end position="1203"/>
    </location>
</feature>
<dbReference type="PANTHER" id="PTHR28190:SF1">
    <property type="entry name" value="NUCLEAR MIGRATION PROTEIN NUM1"/>
    <property type="match status" value="1"/>
</dbReference>
<evidence type="ECO:0000256" key="2">
    <source>
        <dbReference type="SAM" id="MobiDB-lite"/>
    </source>
</evidence>
<dbReference type="OrthoDB" id="2149224at2759"/>
<feature type="region of interest" description="Disordered" evidence="2">
    <location>
        <begin position="129"/>
        <end position="152"/>
    </location>
</feature>
<reference evidence="4 5" key="1">
    <citation type="submission" date="2018-02" db="EMBL/GenBank/DDBJ databases">
        <title>Genome sequence of the basidiomycete white-rot fungus Phlebia centrifuga.</title>
        <authorList>
            <person name="Granchi Z."/>
            <person name="Peng M."/>
            <person name="de Vries R.P."/>
            <person name="Hilden K."/>
            <person name="Makela M.R."/>
            <person name="Grigoriev I."/>
            <person name="Riley R."/>
        </authorList>
    </citation>
    <scope>NUCLEOTIDE SEQUENCE [LARGE SCALE GENOMIC DNA]</scope>
    <source>
        <strain evidence="4 5">FBCC195</strain>
    </source>
</reference>
<dbReference type="GO" id="GO:0000226">
    <property type="term" value="P:microtubule cytoskeleton organization"/>
    <property type="evidence" value="ECO:0007669"/>
    <property type="project" value="TreeGrafter"/>
</dbReference>
<dbReference type="PANTHER" id="PTHR28190">
    <property type="entry name" value="NUCLEAR MIGRATION PROTEIN NUM1"/>
    <property type="match status" value="1"/>
</dbReference>
<dbReference type="Proteomes" id="UP000186601">
    <property type="component" value="Unassembled WGS sequence"/>
</dbReference>
<name>A0A2R6S3U3_9APHY</name>
<feature type="region of interest" description="Disordered" evidence="2">
    <location>
        <begin position="1433"/>
        <end position="1516"/>
    </location>
</feature>
<dbReference type="SUPFAM" id="SSF50729">
    <property type="entry name" value="PH domain-like"/>
    <property type="match status" value="1"/>
</dbReference>
<feature type="compositionally biased region" description="Pro residues" evidence="2">
    <location>
        <begin position="1109"/>
        <end position="1130"/>
    </location>
</feature>
<feature type="compositionally biased region" description="Pro residues" evidence="2">
    <location>
        <begin position="1145"/>
        <end position="1156"/>
    </location>
</feature>
<feature type="compositionally biased region" description="Low complexity" evidence="2">
    <location>
        <begin position="564"/>
        <end position="588"/>
    </location>
</feature>
<feature type="compositionally biased region" description="Polar residues" evidence="2">
    <location>
        <begin position="933"/>
        <end position="948"/>
    </location>
</feature>
<feature type="compositionally biased region" description="Polar residues" evidence="2">
    <location>
        <begin position="1211"/>
        <end position="1223"/>
    </location>
</feature>
<feature type="region of interest" description="Disordered" evidence="2">
    <location>
        <begin position="435"/>
        <end position="613"/>
    </location>
</feature>
<dbReference type="GO" id="GO:0005938">
    <property type="term" value="C:cell cortex"/>
    <property type="evidence" value="ECO:0007669"/>
    <property type="project" value="InterPro"/>
</dbReference>
<feature type="compositionally biased region" description="Low complexity" evidence="2">
    <location>
        <begin position="136"/>
        <end position="147"/>
    </location>
</feature>
<dbReference type="InterPro" id="IPR053005">
    <property type="entry name" value="Nuclear_Pos-Cytoskel_Interact"/>
</dbReference>